<feature type="coiled-coil region" evidence="1">
    <location>
        <begin position="508"/>
        <end position="545"/>
    </location>
</feature>
<evidence type="ECO:0000313" key="5">
    <source>
        <dbReference type="RefSeq" id="XP_072845208.1"/>
    </source>
</evidence>
<proteinExistence type="predicted"/>
<dbReference type="RefSeq" id="XP_072845207.1">
    <property type="nucleotide sequence ID" value="XM_072989106.1"/>
</dbReference>
<evidence type="ECO:0000313" key="4">
    <source>
        <dbReference type="RefSeq" id="XP_072845207.1"/>
    </source>
</evidence>
<organism evidence="3 4">
    <name type="scientific">Pogona vitticeps</name>
    <name type="common">central bearded dragon</name>
    <dbReference type="NCBI Taxonomy" id="103695"/>
    <lineage>
        <taxon>Eukaryota</taxon>
        <taxon>Metazoa</taxon>
        <taxon>Chordata</taxon>
        <taxon>Craniata</taxon>
        <taxon>Vertebrata</taxon>
        <taxon>Euteleostomi</taxon>
        <taxon>Lepidosauria</taxon>
        <taxon>Squamata</taxon>
        <taxon>Bifurcata</taxon>
        <taxon>Unidentata</taxon>
        <taxon>Episquamata</taxon>
        <taxon>Toxicofera</taxon>
        <taxon>Iguania</taxon>
        <taxon>Acrodonta</taxon>
        <taxon>Agamidae</taxon>
        <taxon>Amphibolurinae</taxon>
        <taxon>Pogona</taxon>
    </lineage>
</organism>
<keyword evidence="3" id="KW-1185">Reference proteome</keyword>
<dbReference type="GeneID" id="110090172"/>
<dbReference type="Proteomes" id="UP001652642">
    <property type="component" value="Chromosome 2"/>
</dbReference>
<accession>A0ABM5FIG6</accession>
<keyword evidence="1" id="KW-0175">Coiled coil</keyword>
<evidence type="ECO:0000256" key="2">
    <source>
        <dbReference type="SAM" id="MobiDB-lite"/>
    </source>
</evidence>
<evidence type="ECO:0000256" key="1">
    <source>
        <dbReference type="SAM" id="Coils"/>
    </source>
</evidence>
<feature type="region of interest" description="Disordered" evidence="2">
    <location>
        <begin position="271"/>
        <end position="341"/>
    </location>
</feature>
<dbReference type="PANTHER" id="PTHR33488:SF2">
    <property type="entry name" value="EARLY ENDOSOME ANTIGEN 1-LIKE"/>
    <property type="match status" value="1"/>
</dbReference>
<evidence type="ECO:0000313" key="3">
    <source>
        <dbReference type="Proteomes" id="UP001652642"/>
    </source>
</evidence>
<sequence>MDAVAKTGMDCQLADQVQKETELILRPYANWEAYLIPGPLSIAILGELARISVSQGDFSINTNPRRGGFKHITSPESSLATLMQVSNTGWEAFSTAHKNMDKIRLLSMSIPEQMKILIQILSQDIEVVTTLLPGQLNNIKTVADKCISLALAVENKFSEVIHLIQEVLEACLNSKSEYKKKIEETERILKVLNEKEMQAKKAQQLAEEYCKRVKERTEATFDDYRMAVKNIPEGWAAVGMELVESMTANISILYIFFATLMFGRCPSNKVNSSAKRGIDKPEDTKVNSSAKCETDTPEDKEVNSSAECEIDKLEDKEVNSSAKCDTDKPEDKSQDEPDSRTEEDPIALCNIYCQAPLLIFLGNNLNQLVDEEGNLKMDLLYNEKDKKVNSSWIKENAEQLRDKINQEKDCSMKNVFLEICNSIIDLCQKLSEVVVSAEPTTGKKDLKKKIKRVVQKIAHFDRKSKSHAQAAMLVPMIPDAKKYKPWFEDKLQEFGVVSKATFKLTHHQELLMTTEEQYQRSIENLEEKNEELIDILNHMRKCETKEIDFEKARKMLIDGLSAFEQVKEQWENMVRFFQMISSLTESCLNCRITEFVSSAESVQKIASYFSNDFLKDLIYKQASSASNVAHLVHMISSTYTEISSQYLLGSISSLGRLISMDPSNPSFEEECRKLAHGCNSAQNAIKGLILQRKKEFENCVYGRVAEFSLEQKADLLEVIGEEKRAVEYHADGCEHLPFEEK</sequence>
<feature type="compositionally biased region" description="Basic and acidic residues" evidence="2">
    <location>
        <begin position="309"/>
        <end position="341"/>
    </location>
</feature>
<protein>
    <submittedName>
        <fullName evidence="4 5">Uncharacterized protein</fullName>
    </submittedName>
</protein>
<dbReference type="RefSeq" id="XP_072845208.1">
    <property type="nucleotide sequence ID" value="XM_072989107.1"/>
</dbReference>
<feature type="compositionally biased region" description="Basic and acidic residues" evidence="2">
    <location>
        <begin position="292"/>
        <end position="302"/>
    </location>
</feature>
<reference evidence="3 4" key="1">
    <citation type="submission" date="2025-05" db="UniProtKB">
        <authorList>
            <consortium name="RefSeq"/>
        </authorList>
    </citation>
    <scope>NUCLEOTIDE SEQUENCE [LARGE SCALE GENOMIC DNA]</scope>
</reference>
<feature type="compositionally biased region" description="Basic and acidic residues" evidence="2">
    <location>
        <begin position="276"/>
        <end position="285"/>
    </location>
</feature>
<gene>
    <name evidence="4 5" type="primary">LOC110090172</name>
</gene>
<name>A0ABM5FIG6_9SAUR</name>
<feature type="coiled-coil region" evidence="1">
    <location>
        <begin position="168"/>
        <end position="212"/>
    </location>
</feature>
<dbReference type="PANTHER" id="PTHR33488">
    <property type="entry name" value="ZGC:162509"/>
    <property type="match status" value="1"/>
</dbReference>